<evidence type="ECO:0000256" key="1">
    <source>
        <dbReference type="SAM" id="Phobius"/>
    </source>
</evidence>
<name>A0A6B2M179_9BACT</name>
<keyword evidence="1" id="KW-1133">Transmembrane helix</keyword>
<dbReference type="InterPro" id="IPR025196">
    <property type="entry name" value="DUF4126"/>
</dbReference>
<evidence type="ECO:0000313" key="3">
    <source>
        <dbReference type="EMBL" id="NDV61817.1"/>
    </source>
</evidence>
<dbReference type="RefSeq" id="WP_163963080.1">
    <property type="nucleotide sequence ID" value="NZ_JAAGNX010000001.1"/>
</dbReference>
<dbReference type="Proteomes" id="UP000478417">
    <property type="component" value="Unassembled WGS sequence"/>
</dbReference>
<keyword evidence="1" id="KW-0812">Transmembrane</keyword>
<gene>
    <name evidence="3" type="ORF">G0Q06_05080</name>
</gene>
<reference evidence="3 4" key="1">
    <citation type="submission" date="2020-02" db="EMBL/GenBank/DDBJ databases">
        <title>Albibacoteraceae fam. nov., the first described family within the subdivision 4 Verrucomicrobia.</title>
        <authorList>
            <person name="Xi F."/>
        </authorList>
    </citation>
    <scope>NUCLEOTIDE SEQUENCE [LARGE SCALE GENOMIC DNA]</scope>
    <source>
        <strain evidence="3 4">CK1056</strain>
    </source>
</reference>
<feature type="transmembrane region" description="Helical" evidence="1">
    <location>
        <begin position="122"/>
        <end position="141"/>
    </location>
</feature>
<evidence type="ECO:0000259" key="2">
    <source>
        <dbReference type="Pfam" id="PF13548"/>
    </source>
</evidence>
<keyword evidence="4" id="KW-1185">Reference proteome</keyword>
<dbReference type="Pfam" id="PF13548">
    <property type="entry name" value="DUF4126"/>
    <property type="match status" value="1"/>
</dbReference>
<feature type="domain" description="DUF4126" evidence="2">
    <location>
        <begin position="11"/>
        <end position="200"/>
    </location>
</feature>
<feature type="transmembrane region" description="Helical" evidence="1">
    <location>
        <begin position="174"/>
        <end position="200"/>
    </location>
</feature>
<dbReference type="AlphaFoldDB" id="A0A6B2M179"/>
<accession>A0A6B2M179</accession>
<feature type="transmembrane region" description="Helical" evidence="1">
    <location>
        <begin position="313"/>
        <end position="337"/>
    </location>
</feature>
<organism evidence="3 4">
    <name type="scientific">Oceanipulchritudo coccoides</name>
    <dbReference type="NCBI Taxonomy" id="2706888"/>
    <lineage>
        <taxon>Bacteria</taxon>
        <taxon>Pseudomonadati</taxon>
        <taxon>Verrucomicrobiota</taxon>
        <taxon>Opitutia</taxon>
        <taxon>Puniceicoccales</taxon>
        <taxon>Oceanipulchritudinaceae</taxon>
        <taxon>Oceanipulchritudo</taxon>
    </lineage>
</organism>
<sequence length="406" mass="44868">MDLTSLIYLTGASGFFTSRAFIPAFFTAVFLRYGEHFPWIGTMEFVQTTGAEPTWFTNNYTILALGVLSILEVGATKIPEAQEALDGVHKYAKTGLSALAAMGVLGSRDIAFAEGMISQAGVFEMVVSAVVGGAVFFFSTIRSGVMDLLAMSDPDDDLGIRGLISWFEDLWSSFGIFLLILYPFVILTVLAVVLGLLFAMRKWAEYKEEKSRIPCTSCGELVYACAVECPKCHTAVENPKDIGFFSQTVDRPAQPGKEQELRLVSKRRCAKCATRIEKRRLPQSCPVCEHSILSDRADQELYTAKVRNRLPKVLGVTFLLSLVPILGIIPGIIYYRIQLIAPFRAYIPASRGFVLRWVVRILFLLLISLQLIPGLGGFMVPIMALISYALYSGYFNKTLREGSSPA</sequence>
<comment type="caution">
    <text evidence="3">The sequence shown here is derived from an EMBL/GenBank/DDBJ whole genome shotgun (WGS) entry which is preliminary data.</text>
</comment>
<feature type="transmembrane region" description="Helical" evidence="1">
    <location>
        <begin position="6"/>
        <end position="31"/>
    </location>
</feature>
<dbReference type="EMBL" id="JAAGNX010000001">
    <property type="protein sequence ID" value="NDV61817.1"/>
    <property type="molecule type" value="Genomic_DNA"/>
</dbReference>
<proteinExistence type="predicted"/>
<evidence type="ECO:0000313" key="4">
    <source>
        <dbReference type="Proteomes" id="UP000478417"/>
    </source>
</evidence>
<keyword evidence="1" id="KW-0472">Membrane</keyword>
<protein>
    <submittedName>
        <fullName evidence="3">DUF4126 domain-containing protein</fullName>
    </submittedName>
</protein>
<feature type="transmembrane region" description="Helical" evidence="1">
    <location>
        <begin position="357"/>
        <end position="390"/>
    </location>
</feature>